<dbReference type="PROSITE" id="PS50939">
    <property type="entry name" value="CYTOCHROME_B561"/>
    <property type="match status" value="1"/>
</dbReference>
<evidence type="ECO:0000256" key="1">
    <source>
        <dbReference type="ARBA" id="ARBA00001970"/>
    </source>
</evidence>
<dbReference type="GO" id="GO:0046872">
    <property type="term" value="F:metal ion binding"/>
    <property type="evidence" value="ECO:0007669"/>
    <property type="project" value="UniProtKB-KW"/>
</dbReference>
<comment type="cofactor">
    <cofactor evidence="1">
        <name>heme b</name>
        <dbReference type="ChEBI" id="CHEBI:60344"/>
    </cofactor>
</comment>
<sequence length="208" mass="22621">MTTTFVTVHGILMVIGFGFLLPIGALLMRHFSCIYTHVTFQILGICCAIAGFVLGVVSVRSAHFSFAHAIIGIIAVILGVLQPINALCRPKEPRPEERKGVARTVWQFVHRFGGRVSILLGLINSSLGVFLAVAVLPIIIAWYTWLGLLVLLWFVGEIARCLGRMRQKGKGGRPMASTLHGSQSDGIINGWEKGDGAYVNPVTESVRL</sequence>
<evidence type="ECO:0000259" key="13">
    <source>
        <dbReference type="PROSITE" id="PS50939"/>
    </source>
</evidence>
<comment type="subcellular location">
    <subcellularLocation>
        <location evidence="2">Membrane</location>
        <topology evidence="2">Multi-pass membrane protein</topology>
    </subcellularLocation>
</comment>
<dbReference type="GO" id="GO:0016020">
    <property type="term" value="C:membrane"/>
    <property type="evidence" value="ECO:0007669"/>
    <property type="project" value="UniProtKB-SubCell"/>
</dbReference>
<evidence type="ECO:0000256" key="8">
    <source>
        <dbReference type="ARBA" id="ARBA00022989"/>
    </source>
</evidence>
<evidence type="ECO:0000313" key="15">
    <source>
        <dbReference type="Proteomes" id="UP001374579"/>
    </source>
</evidence>
<evidence type="ECO:0000256" key="9">
    <source>
        <dbReference type="ARBA" id="ARBA00023004"/>
    </source>
</evidence>
<name>A0AAN9G8E8_9CAEN</name>
<feature type="transmembrane region" description="Helical" evidence="12">
    <location>
        <begin position="142"/>
        <end position="163"/>
    </location>
</feature>
<feature type="domain" description="Cytochrome b561" evidence="13">
    <location>
        <begin position="1"/>
        <end position="162"/>
    </location>
</feature>
<dbReference type="PANTHER" id="PTHR15422">
    <property type="entry name" value="OS05G0565100 PROTEIN"/>
    <property type="match status" value="1"/>
</dbReference>
<dbReference type="EC" id="7.2.1.3" evidence="11"/>
<reference evidence="14 15" key="1">
    <citation type="submission" date="2024-02" db="EMBL/GenBank/DDBJ databases">
        <title>Chromosome-scale genome assembly of the rough periwinkle Littorina saxatilis.</title>
        <authorList>
            <person name="De Jode A."/>
            <person name="Faria R."/>
            <person name="Formenti G."/>
            <person name="Sims Y."/>
            <person name="Smith T.P."/>
            <person name="Tracey A."/>
            <person name="Wood J.M.D."/>
            <person name="Zagrodzka Z.B."/>
            <person name="Johannesson K."/>
            <person name="Butlin R.K."/>
            <person name="Leder E.H."/>
        </authorList>
    </citation>
    <scope>NUCLEOTIDE SEQUENCE [LARGE SCALE GENOMIC DNA]</scope>
    <source>
        <strain evidence="14">Snail1</strain>
        <tissue evidence="14">Muscle</tissue>
    </source>
</reference>
<keyword evidence="6" id="KW-0479">Metal-binding</keyword>
<evidence type="ECO:0000256" key="5">
    <source>
        <dbReference type="ARBA" id="ARBA00022692"/>
    </source>
</evidence>
<dbReference type="Gene3D" id="1.20.120.1770">
    <property type="match status" value="1"/>
</dbReference>
<evidence type="ECO:0000256" key="4">
    <source>
        <dbReference type="ARBA" id="ARBA00022617"/>
    </source>
</evidence>
<evidence type="ECO:0000256" key="7">
    <source>
        <dbReference type="ARBA" id="ARBA00022982"/>
    </source>
</evidence>
<dbReference type="Pfam" id="PF03188">
    <property type="entry name" value="Cytochrom_B561"/>
    <property type="match status" value="1"/>
</dbReference>
<dbReference type="GO" id="GO:0020037">
    <property type="term" value="F:heme binding"/>
    <property type="evidence" value="ECO:0007669"/>
    <property type="project" value="TreeGrafter"/>
</dbReference>
<feature type="transmembrane region" description="Helical" evidence="12">
    <location>
        <begin position="6"/>
        <end position="28"/>
    </location>
</feature>
<comment type="caution">
    <text evidence="14">The sequence shown here is derived from an EMBL/GenBank/DDBJ whole genome shotgun (WGS) entry which is preliminary data.</text>
</comment>
<dbReference type="AlphaFoldDB" id="A0AAN9G8E8"/>
<dbReference type="GO" id="GO:0140575">
    <property type="term" value="F:transmembrane monodehydroascorbate reductase activity"/>
    <property type="evidence" value="ECO:0007669"/>
    <property type="project" value="InterPro"/>
</dbReference>
<dbReference type="SMART" id="SM00665">
    <property type="entry name" value="B561"/>
    <property type="match status" value="1"/>
</dbReference>
<keyword evidence="8 12" id="KW-1133">Transmembrane helix</keyword>
<dbReference type="PANTHER" id="PTHR15422:SF24">
    <property type="entry name" value="DOMON RELATED DOMAIN-CONTAINING PROTEIN"/>
    <property type="match status" value="1"/>
</dbReference>
<feature type="transmembrane region" description="Helical" evidence="12">
    <location>
        <begin position="116"/>
        <end position="136"/>
    </location>
</feature>
<evidence type="ECO:0000256" key="6">
    <source>
        <dbReference type="ARBA" id="ARBA00022723"/>
    </source>
</evidence>
<keyword evidence="7" id="KW-0249">Electron transport</keyword>
<evidence type="ECO:0000256" key="12">
    <source>
        <dbReference type="SAM" id="Phobius"/>
    </source>
</evidence>
<evidence type="ECO:0000256" key="10">
    <source>
        <dbReference type="ARBA" id="ARBA00023136"/>
    </source>
</evidence>
<dbReference type="CDD" id="cd08760">
    <property type="entry name" value="Cyt_b561_FRRS1_like"/>
    <property type="match status" value="1"/>
</dbReference>
<evidence type="ECO:0000313" key="14">
    <source>
        <dbReference type="EMBL" id="KAK7098389.1"/>
    </source>
</evidence>
<evidence type="ECO:0000256" key="3">
    <source>
        <dbReference type="ARBA" id="ARBA00022448"/>
    </source>
</evidence>
<organism evidence="14 15">
    <name type="scientific">Littorina saxatilis</name>
    <dbReference type="NCBI Taxonomy" id="31220"/>
    <lineage>
        <taxon>Eukaryota</taxon>
        <taxon>Metazoa</taxon>
        <taxon>Spiralia</taxon>
        <taxon>Lophotrochozoa</taxon>
        <taxon>Mollusca</taxon>
        <taxon>Gastropoda</taxon>
        <taxon>Caenogastropoda</taxon>
        <taxon>Littorinimorpha</taxon>
        <taxon>Littorinoidea</taxon>
        <taxon>Littorinidae</taxon>
        <taxon>Littorina</taxon>
    </lineage>
</organism>
<keyword evidence="4" id="KW-0349">Heme</keyword>
<keyword evidence="10 12" id="KW-0472">Membrane</keyword>
<proteinExistence type="predicted"/>
<dbReference type="InterPro" id="IPR045150">
    <property type="entry name" value="CYB561D1/2"/>
</dbReference>
<evidence type="ECO:0000256" key="2">
    <source>
        <dbReference type="ARBA" id="ARBA00004141"/>
    </source>
</evidence>
<dbReference type="GO" id="GO:0140571">
    <property type="term" value="F:transmembrane ascorbate ferrireductase activity"/>
    <property type="evidence" value="ECO:0007669"/>
    <property type="project" value="UniProtKB-EC"/>
</dbReference>
<dbReference type="InterPro" id="IPR006593">
    <property type="entry name" value="Cyt_b561/ferric_Rdtase_TM"/>
</dbReference>
<dbReference type="Proteomes" id="UP001374579">
    <property type="component" value="Unassembled WGS sequence"/>
</dbReference>
<accession>A0AAN9G8E8</accession>
<feature type="transmembrane region" description="Helical" evidence="12">
    <location>
        <begin position="40"/>
        <end position="59"/>
    </location>
</feature>
<protein>
    <recommendedName>
        <fullName evidence="11">ascorbate ferrireductase (transmembrane)</fullName>
        <ecNumber evidence="11">7.2.1.3</ecNumber>
    </recommendedName>
</protein>
<keyword evidence="9" id="KW-0408">Iron</keyword>
<evidence type="ECO:0000256" key="11">
    <source>
        <dbReference type="ARBA" id="ARBA00024225"/>
    </source>
</evidence>
<dbReference type="EMBL" id="JBAMIC010000012">
    <property type="protein sequence ID" value="KAK7098389.1"/>
    <property type="molecule type" value="Genomic_DNA"/>
</dbReference>
<gene>
    <name evidence="14" type="ORF">V1264_002700</name>
</gene>
<keyword evidence="5 12" id="KW-0812">Transmembrane</keyword>
<feature type="transmembrane region" description="Helical" evidence="12">
    <location>
        <begin position="65"/>
        <end position="88"/>
    </location>
</feature>
<keyword evidence="15" id="KW-1185">Reference proteome</keyword>
<keyword evidence="3" id="KW-0813">Transport</keyword>